<organism evidence="5 6">
    <name type="scientific">Exophiala spinifera</name>
    <dbReference type="NCBI Taxonomy" id="91928"/>
    <lineage>
        <taxon>Eukaryota</taxon>
        <taxon>Fungi</taxon>
        <taxon>Dikarya</taxon>
        <taxon>Ascomycota</taxon>
        <taxon>Pezizomycotina</taxon>
        <taxon>Eurotiomycetes</taxon>
        <taxon>Chaetothyriomycetidae</taxon>
        <taxon>Chaetothyriales</taxon>
        <taxon>Herpotrichiellaceae</taxon>
        <taxon>Exophiala</taxon>
    </lineage>
</organism>
<feature type="domain" description="Vid27 PH-like" evidence="3">
    <location>
        <begin position="263"/>
        <end position="371"/>
    </location>
</feature>
<feature type="compositionally biased region" description="Basic and acidic residues" evidence="1">
    <location>
        <begin position="815"/>
        <end position="825"/>
    </location>
</feature>
<dbReference type="InterPro" id="IPR040458">
    <property type="entry name" value="Vid27"/>
</dbReference>
<feature type="compositionally biased region" description="Basic and acidic residues" evidence="1">
    <location>
        <begin position="213"/>
        <end position="239"/>
    </location>
</feature>
<dbReference type="InterPro" id="IPR040768">
    <property type="entry name" value="Vid27_PH"/>
</dbReference>
<feature type="domain" description="Vid27 N-terminal" evidence="4">
    <location>
        <begin position="32"/>
        <end position="196"/>
    </location>
</feature>
<evidence type="ECO:0000259" key="3">
    <source>
        <dbReference type="Pfam" id="PF17747"/>
    </source>
</evidence>
<dbReference type="Pfam" id="PF17748">
    <property type="entry name" value="VID27_N"/>
    <property type="match status" value="1"/>
</dbReference>
<feature type="region of interest" description="Disordered" evidence="1">
    <location>
        <begin position="398"/>
        <end position="447"/>
    </location>
</feature>
<dbReference type="EMBL" id="KN847496">
    <property type="protein sequence ID" value="KIW15056.1"/>
    <property type="molecule type" value="Genomic_DNA"/>
</dbReference>
<dbReference type="GeneID" id="27334926"/>
<protein>
    <recommendedName>
        <fullName evidence="7">Vacuolar import and degradation protein 27</fullName>
    </recommendedName>
</protein>
<dbReference type="AlphaFoldDB" id="A0A0D1YJD6"/>
<dbReference type="Proteomes" id="UP000053328">
    <property type="component" value="Unassembled WGS sequence"/>
</dbReference>
<evidence type="ECO:0000259" key="2">
    <source>
        <dbReference type="Pfam" id="PF08553"/>
    </source>
</evidence>
<name>A0A0D1YJD6_9EURO</name>
<sequence length="825" mass="93077">MFMIKNGMIFRSRSIILKSRTPLLTRNPQNIVSKYLFGDVSKEVITEIPQGQLYLVRPLSPKGYSELIYKDAVASIRRTGQEFQYQLVIQRAYEEGEEELAEDDEDEGVDALDKDEKTFLLDQDLHFRSEQRSGGETVLAWRDLSGDPGDLYEFVCDTSIQQEKIQTFLLAAIDCQYERKHRRSAQRATDAELREFYFDNEDAIPAASSVSPAKDDIPTSKESAQRMAKDVTSPRKANESKTTGVVSATTEAPSAKTAPASGEVLTKQKAELHLFDFQTSTFILQDASVFAVVTDLGKWQYWLQITSSDGREWLGQQIVADINPVFNFEYLSAIFNHYTDDGSAYSWLLRFQDQATLENFQEGIMQALWEQLNEMKWAKVNEPEREYVFEAFNELTMDDVPEEAEEDEEDEEDEGEDDGAQRSEHYDTDESEDDLDLRDSDGNVNSQLAVGTKHDRSFVIRGSKIGVFKHLPNRHLEFTTNISKVETPKGKLFRPNKVMLHAEDQNMVLQDESNPNALYRMDLEYGKIIDEWKVHDDIPVTNFVPETKFSQQTSAQPFIGHSRNALFRIDPRVAGNKLVEAQLKQYVSKNDFSAAATTEKGHVAVASNKGDVRLFDRLGVNAKTHIPALGESIIGLDVSADGRWLLATCRTYLLLIDTLQKDGKYEGKLGFERSFAKDSKPQPRRLALTPSHVAQFQHETGAPLSFTPAKFNASPENPETSIITSTGPFLVTWNLKKVIAGNKDPYQIKRYGDKVMADNFEFGSDKNVILALPNEVDMVSRKSFKKPTRESIAGPAARLSAGGLATPRRSGRQSHLRDEIVNSPY</sequence>
<evidence type="ECO:0000259" key="4">
    <source>
        <dbReference type="Pfam" id="PF17748"/>
    </source>
</evidence>
<dbReference type="OrthoDB" id="10251113at2759"/>
<accession>A0A0D1YJD6</accession>
<gene>
    <name evidence="5" type="ORF">PV08_07843</name>
</gene>
<dbReference type="GO" id="GO:0005634">
    <property type="term" value="C:nucleus"/>
    <property type="evidence" value="ECO:0007669"/>
    <property type="project" value="TreeGrafter"/>
</dbReference>
<dbReference type="InterPro" id="IPR040979">
    <property type="entry name" value="Vid27_N"/>
</dbReference>
<reference evidence="5 6" key="1">
    <citation type="submission" date="2015-01" db="EMBL/GenBank/DDBJ databases">
        <title>The Genome Sequence of Exophiala spinifera CBS89968.</title>
        <authorList>
            <consortium name="The Broad Institute Genomics Platform"/>
            <person name="Cuomo C."/>
            <person name="de Hoog S."/>
            <person name="Gorbushina A."/>
            <person name="Stielow B."/>
            <person name="Teixiera M."/>
            <person name="Abouelleil A."/>
            <person name="Chapman S.B."/>
            <person name="Priest M."/>
            <person name="Young S.K."/>
            <person name="Wortman J."/>
            <person name="Nusbaum C."/>
            <person name="Birren B."/>
        </authorList>
    </citation>
    <scope>NUCLEOTIDE SEQUENCE [LARGE SCALE GENOMIC DNA]</scope>
    <source>
        <strain evidence="5 6">CBS 89968</strain>
    </source>
</reference>
<dbReference type="GO" id="GO:0005737">
    <property type="term" value="C:cytoplasm"/>
    <property type="evidence" value="ECO:0007669"/>
    <property type="project" value="TreeGrafter"/>
</dbReference>
<dbReference type="HOGENOM" id="CLU_007002_0_0_1"/>
<evidence type="ECO:0000313" key="5">
    <source>
        <dbReference type="EMBL" id="KIW15056.1"/>
    </source>
</evidence>
<evidence type="ECO:0008006" key="7">
    <source>
        <dbReference type="Google" id="ProtNLM"/>
    </source>
</evidence>
<feature type="region of interest" description="Disordered" evidence="1">
    <location>
        <begin position="208"/>
        <end position="260"/>
    </location>
</feature>
<keyword evidence="6" id="KW-1185">Reference proteome</keyword>
<evidence type="ECO:0000313" key="6">
    <source>
        <dbReference type="Proteomes" id="UP000053328"/>
    </source>
</evidence>
<dbReference type="VEuPathDB" id="FungiDB:PV08_07843"/>
<feature type="domain" description="Vacuolar import/degradation Vid27 C-terminal" evidence="2">
    <location>
        <begin position="444"/>
        <end position="796"/>
    </location>
</feature>
<dbReference type="Pfam" id="PF17747">
    <property type="entry name" value="VID27_PH"/>
    <property type="match status" value="1"/>
</dbReference>
<dbReference type="SUPFAM" id="SSF50969">
    <property type="entry name" value="YVTN repeat-like/Quinoprotein amine dehydrogenase"/>
    <property type="match status" value="1"/>
</dbReference>
<dbReference type="InterPro" id="IPR013863">
    <property type="entry name" value="VID27_C"/>
</dbReference>
<feature type="compositionally biased region" description="Acidic residues" evidence="1">
    <location>
        <begin position="398"/>
        <end position="418"/>
    </location>
</feature>
<dbReference type="Pfam" id="PF08553">
    <property type="entry name" value="VID27"/>
    <property type="match status" value="1"/>
</dbReference>
<dbReference type="PANTHER" id="PTHR31913">
    <property type="entry name" value="VACUOLAR IMPORT AND DEGRADATION PROTEIN 27"/>
    <property type="match status" value="1"/>
</dbReference>
<dbReference type="InterPro" id="IPR011044">
    <property type="entry name" value="Quino_amine_DH_bsu"/>
</dbReference>
<dbReference type="PANTHER" id="PTHR31913:SF0">
    <property type="entry name" value="VACUOLAR IMPORT AND DEGRADATION PROTEIN 27"/>
    <property type="match status" value="1"/>
</dbReference>
<feature type="compositionally biased region" description="Polar residues" evidence="1">
    <location>
        <begin position="240"/>
        <end position="252"/>
    </location>
</feature>
<feature type="region of interest" description="Disordered" evidence="1">
    <location>
        <begin position="786"/>
        <end position="825"/>
    </location>
</feature>
<dbReference type="RefSeq" id="XP_016235272.1">
    <property type="nucleotide sequence ID" value="XM_016382170.1"/>
</dbReference>
<evidence type="ECO:0000256" key="1">
    <source>
        <dbReference type="SAM" id="MobiDB-lite"/>
    </source>
</evidence>
<proteinExistence type="predicted"/>
<dbReference type="STRING" id="91928.A0A0D1YJD6"/>
<feature type="compositionally biased region" description="Basic and acidic residues" evidence="1">
    <location>
        <begin position="419"/>
        <end position="428"/>
    </location>
</feature>